<dbReference type="Proteomes" id="UP000030744">
    <property type="component" value="Unassembled WGS sequence"/>
</dbReference>
<accession>U6JYI4</accession>
<keyword evidence="3" id="KW-1185">Reference proteome</keyword>
<evidence type="ECO:0000256" key="1">
    <source>
        <dbReference type="SAM" id="MobiDB-lite"/>
    </source>
</evidence>
<evidence type="ECO:0000313" key="3">
    <source>
        <dbReference type="Proteomes" id="UP000030744"/>
    </source>
</evidence>
<dbReference type="AlphaFoldDB" id="U6JYI4"/>
<gene>
    <name evidence="2" type="ORF">EMH_0046980</name>
</gene>
<reference evidence="2" key="2">
    <citation type="submission" date="2013-10" db="EMBL/GenBank/DDBJ databases">
        <authorList>
            <person name="Aslett M."/>
        </authorList>
    </citation>
    <scope>NUCLEOTIDE SEQUENCE [LARGE SCALE GENOMIC DNA]</scope>
    <source>
        <strain evidence="2">Houghton</strain>
    </source>
</reference>
<name>U6JYI4_9EIME</name>
<dbReference type="GeneID" id="25379391"/>
<dbReference type="EMBL" id="HG681737">
    <property type="protein sequence ID" value="CDJ29112.1"/>
    <property type="molecule type" value="Genomic_DNA"/>
</dbReference>
<feature type="region of interest" description="Disordered" evidence="1">
    <location>
        <begin position="1"/>
        <end position="85"/>
    </location>
</feature>
<organism evidence="2 3">
    <name type="scientific">Eimeria mitis</name>
    <dbReference type="NCBI Taxonomy" id="44415"/>
    <lineage>
        <taxon>Eukaryota</taxon>
        <taxon>Sar</taxon>
        <taxon>Alveolata</taxon>
        <taxon>Apicomplexa</taxon>
        <taxon>Conoidasida</taxon>
        <taxon>Coccidia</taxon>
        <taxon>Eucoccidiorida</taxon>
        <taxon>Eimeriorina</taxon>
        <taxon>Eimeriidae</taxon>
        <taxon>Eimeria</taxon>
    </lineage>
</organism>
<sequence length="96" mass="10592">MYAVAGPNAIPVSPQWGKKSLSMEGRDNTGSRKAKMCQQSSAEQSESVSTSVRSDEEMRGQEGNGEVTTEVADDGYRQEEDDMVPQWWLENCASED</sequence>
<proteinExistence type="predicted"/>
<evidence type="ECO:0000313" key="2">
    <source>
        <dbReference type="EMBL" id="CDJ29112.1"/>
    </source>
</evidence>
<feature type="compositionally biased region" description="Low complexity" evidence="1">
    <location>
        <begin position="38"/>
        <end position="52"/>
    </location>
</feature>
<dbReference type="OrthoDB" id="350804at2759"/>
<reference evidence="2" key="1">
    <citation type="submission" date="2013-10" db="EMBL/GenBank/DDBJ databases">
        <title>Genomic analysis of the causative agents of coccidiosis in chickens.</title>
        <authorList>
            <person name="Reid A.J."/>
            <person name="Blake D."/>
            <person name="Billington K."/>
            <person name="Browne H."/>
            <person name="Dunn M."/>
            <person name="Hung S."/>
            <person name="Kawahara F."/>
            <person name="Miranda-Saavedra D."/>
            <person name="Mourier T."/>
            <person name="Nagra H."/>
            <person name="Otto T.D."/>
            <person name="Rawlings N."/>
            <person name="Sanchez A."/>
            <person name="Sanders M."/>
            <person name="Subramaniam C."/>
            <person name="Tay Y."/>
            <person name="Dear P."/>
            <person name="Doerig C."/>
            <person name="Gruber A."/>
            <person name="Parkinson J."/>
            <person name="Shirley M."/>
            <person name="Wan K.L."/>
            <person name="Berriman M."/>
            <person name="Tomley F."/>
            <person name="Pain A."/>
        </authorList>
    </citation>
    <scope>NUCLEOTIDE SEQUENCE [LARGE SCALE GENOMIC DNA]</scope>
    <source>
        <strain evidence="2">Houghton</strain>
    </source>
</reference>
<protein>
    <submittedName>
        <fullName evidence="2">Uncharacterized protein</fullName>
    </submittedName>
</protein>
<dbReference type="VEuPathDB" id="ToxoDB:EMH_0046980"/>
<dbReference type="RefSeq" id="XP_013351686.1">
    <property type="nucleotide sequence ID" value="XM_013496232.1"/>
</dbReference>